<dbReference type="EMBL" id="WQMT02000008">
    <property type="protein sequence ID" value="KAG9219847.1"/>
    <property type="molecule type" value="Genomic_DNA"/>
</dbReference>
<comment type="caution">
    <text evidence="1">The sequence shown here is derived from an EMBL/GenBank/DDBJ whole genome shotgun (WGS) entry which is preliminary data.</text>
</comment>
<evidence type="ECO:0000313" key="1">
    <source>
        <dbReference type="EMBL" id="KAG9219847.1"/>
    </source>
</evidence>
<gene>
    <name evidence="1" type="ORF">CCMSSC00406_0009403</name>
</gene>
<keyword evidence="2" id="KW-1185">Reference proteome</keyword>
<dbReference type="Proteomes" id="UP000824881">
    <property type="component" value="Unassembled WGS sequence"/>
</dbReference>
<name>A0ACB7INP3_PLECO</name>
<organism evidence="1 2">
    <name type="scientific">Pleurotus cornucopiae</name>
    <name type="common">Cornucopia mushroom</name>
    <dbReference type="NCBI Taxonomy" id="5321"/>
    <lineage>
        <taxon>Eukaryota</taxon>
        <taxon>Fungi</taxon>
        <taxon>Dikarya</taxon>
        <taxon>Basidiomycota</taxon>
        <taxon>Agaricomycotina</taxon>
        <taxon>Agaricomycetes</taxon>
        <taxon>Agaricomycetidae</taxon>
        <taxon>Agaricales</taxon>
        <taxon>Pleurotineae</taxon>
        <taxon>Pleurotaceae</taxon>
        <taxon>Pleurotus</taxon>
    </lineage>
</organism>
<sequence length="183" mass="20319">MKKARIREEKKKRKSLPAPSTTRKSLPMVSTDIGGIPKHAVAVAAAQVQTSKSCDHVNKKAKMSSSSSITPIDCVYQTDKDLYAYLRRIKARHRRQFTGTYSVIADPKMRTSERIDSVFDALEQHAGVRGRFNMGYSTGPKGHGGQYLCSCTQTCGGKIDVYVDEDNTHPLFSGQKITVEIKH</sequence>
<accession>A0ACB7INP3</accession>
<evidence type="ECO:0000313" key="2">
    <source>
        <dbReference type="Proteomes" id="UP000824881"/>
    </source>
</evidence>
<protein>
    <submittedName>
        <fullName evidence="1">Uncharacterized protein</fullName>
    </submittedName>
</protein>
<reference evidence="1 2" key="1">
    <citation type="journal article" date="2021" name="Appl. Environ. Microbiol.">
        <title>Genetic linkage and physical mapping for an oyster mushroom Pleurotus cornucopiae and QTL analysis for the trait cap color.</title>
        <authorList>
            <person name="Zhang Y."/>
            <person name="Gao W."/>
            <person name="Sonnenberg A."/>
            <person name="Chen Q."/>
            <person name="Zhang J."/>
            <person name="Huang C."/>
        </authorList>
    </citation>
    <scope>NUCLEOTIDE SEQUENCE [LARGE SCALE GENOMIC DNA]</scope>
    <source>
        <strain evidence="1">CCMSSC00406</strain>
    </source>
</reference>
<proteinExistence type="predicted"/>